<evidence type="ECO:0000313" key="2">
    <source>
        <dbReference type="EMBL" id="MBD7986891.1"/>
    </source>
</evidence>
<dbReference type="PROSITE" id="PS51257">
    <property type="entry name" value="PROKAR_LIPOPROTEIN"/>
    <property type="match status" value="1"/>
</dbReference>
<name>A0ABR8UFS6_9GAMM</name>
<protein>
    <recommendedName>
        <fullName evidence="4">Carboxypeptidase regulatory-like domain-containing protein</fullName>
    </recommendedName>
</protein>
<dbReference type="EMBL" id="JACSQJ010000001">
    <property type="protein sequence ID" value="MBD7986891.1"/>
    <property type="molecule type" value="Genomic_DNA"/>
</dbReference>
<reference evidence="2 3" key="1">
    <citation type="submission" date="2020-08" db="EMBL/GenBank/DDBJ databases">
        <title>A Genomic Blueprint of the Chicken Gut Microbiome.</title>
        <authorList>
            <person name="Gilroy R."/>
            <person name="Ravi A."/>
            <person name="Getino M."/>
            <person name="Pursley I."/>
            <person name="Horton D.L."/>
            <person name="Alikhan N.-F."/>
            <person name="Baker D."/>
            <person name="Gharbi K."/>
            <person name="Hall N."/>
            <person name="Watson M."/>
            <person name="Adriaenssens E.M."/>
            <person name="Foster-Nyarko E."/>
            <person name="Jarju S."/>
            <person name="Secka A."/>
            <person name="Antonio M."/>
            <person name="Oren A."/>
            <person name="Chaudhuri R."/>
            <person name="La Ragione R.M."/>
            <person name="Hildebrand F."/>
            <person name="Pallen M.J."/>
        </authorList>
    </citation>
    <scope>NUCLEOTIDE SEQUENCE [LARGE SCALE GENOMIC DNA]</scope>
    <source>
        <strain evidence="2 3">Sa2BVA3</strain>
    </source>
</reference>
<keyword evidence="3" id="KW-1185">Reference proteome</keyword>
<comment type="caution">
    <text evidence="2">The sequence shown here is derived from an EMBL/GenBank/DDBJ whole genome shotgun (WGS) entry which is preliminary data.</text>
</comment>
<evidence type="ECO:0000313" key="3">
    <source>
        <dbReference type="Proteomes" id="UP000647183"/>
    </source>
</evidence>
<evidence type="ECO:0000256" key="1">
    <source>
        <dbReference type="SAM" id="SignalP"/>
    </source>
</evidence>
<dbReference type="InterPro" id="IPR013784">
    <property type="entry name" value="Carb-bd-like_fold"/>
</dbReference>
<sequence length="938" mass="100671">MNPFRNTPFVHCVWALFACLLLMPIASASVRDGDPDHRCHAQYTEAQGTILGEILEPHASKVRTHVSQAWGMFWQGSPLEDVNRRIDSALLILSHPGTLGATPESKAITAEAIQDFRACVNSEAPANTALLEVSTYLLDETAPDQRGPPAGDGVRLYVDDLPVAVTDAQGRASFEVPAGRFELMAVIPSTALATGTVEVAAGETLDIALVLDDSKEVVFPATAVVDAMQDGLLPHDFTTFGIQLFNGGAHRPLEYVSEVAIEDDIGNTLLPLTDAFTVDTQGNLQPTNVAALGVALAGYRGRELVLKAEGEDALGFTLSARTTFFITSHGLEVQLVAPPSNPALALGQVQIDYALMGTSLRLARSSDATGLAGFGQVPFGNTALTAHVSQGGRKYYGEAVYFAGQAARVVMVMRHAEDVEAGVPPYQLAPFTGPQAAQDAITLPVPERTSAATGEAGLPAAFVPQNASTRTLRVSAGQANANVNGSVTLTAPQGAARVYLRYRVASAEYPVYVQQQSVYNDTWSLSVLARQSGQQFHAISRNVNSQLANAPVWRADGTTGDIEHSFDVSALTAAGPADIVLAATAMNVGDNRLPTVVDAEVSVDADRLVVSGVRAEQLADARNHETFSQPLQGETNTLHRWFLMDVDVPDGATITRVRAELLGSTDTVLATLYDEAPGTNVQRPSAGMLRARVTRALPSDRGTVPPPAHNITYRFTVYAENAEGEEISGEGSSRIMRALWRMQEAWRQPARRYGRRDNGHDDWLSARTWEYIGQHGALLTRIDDISGEHGRDIGHQTHDAGTDIDLFHTFTFPGAYSGGNNYELLRNAVARALAAPADQAVQDRANIAAWVSSTRQTLAAVLTDTDAQHVYYMIGNAHAAQGIQLPRGWARTLLVHGTLAASGATLDSGLGAWGFDQARLTYNAVHNSHWHIKRPRDR</sequence>
<feature type="signal peptide" evidence="1">
    <location>
        <begin position="1"/>
        <end position="28"/>
    </location>
</feature>
<accession>A0ABR8UFS6</accession>
<proteinExistence type="predicted"/>
<keyword evidence="1" id="KW-0732">Signal</keyword>
<dbReference type="RefSeq" id="WP_191728133.1">
    <property type="nucleotide sequence ID" value="NZ_JACSQJ010000001.1"/>
</dbReference>
<evidence type="ECO:0008006" key="4">
    <source>
        <dbReference type="Google" id="ProtNLM"/>
    </source>
</evidence>
<organism evidence="2 3">
    <name type="scientific">Luteimonas colneyensis</name>
    <dbReference type="NCBI Taxonomy" id="2762230"/>
    <lineage>
        <taxon>Bacteria</taxon>
        <taxon>Pseudomonadati</taxon>
        <taxon>Pseudomonadota</taxon>
        <taxon>Gammaproteobacteria</taxon>
        <taxon>Lysobacterales</taxon>
        <taxon>Lysobacteraceae</taxon>
        <taxon>Luteimonas</taxon>
    </lineage>
</organism>
<gene>
    <name evidence="2" type="ORF">H9645_02465</name>
</gene>
<dbReference type="SUPFAM" id="SSF49452">
    <property type="entry name" value="Starch-binding domain-like"/>
    <property type="match status" value="1"/>
</dbReference>
<feature type="chain" id="PRO_5045872846" description="Carboxypeptidase regulatory-like domain-containing protein" evidence="1">
    <location>
        <begin position="29"/>
        <end position="938"/>
    </location>
</feature>
<dbReference type="Proteomes" id="UP000647183">
    <property type="component" value="Unassembled WGS sequence"/>
</dbReference>